<dbReference type="InterPro" id="IPR021560">
    <property type="entry name" value="DUF3021"/>
</dbReference>
<organism evidence="2 3">
    <name type="scientific">Peptoniphilus ovalis</name>
    <dbReference type="NCBI Taxonomy" id="2841503"/>
    <lineage>
        <taxon>Bacteria</taxon>
        <taxon>Bacillati</taxon>
        <taxon>Bacillota</taxon>
        <taxon>Tissierellia</taxon>
        <taxon>Tissierellales</taxon>
        <taxon>Peptoniphilaceae</taxon>
        <taxon>Peptoniphilus</taxon>
    </lineage>
</organism>
<dbReference type="EMBL" id="JAHLQO010000001">
    <property type="protein sequence ID" value="MBU5668520.1"/>
    <property type="molecule type" value="Genomic_DNA"/>
</dbReference>
<proteinExistence type="predicted"/>
<name>A0ABS6FH16_9FIRM</name>
<dbReference type="Proteomes" id="UP000783742">
    <property type="component" value="Unassembled WGS sequence"/>
</dbReference>
<feature type="transmembrane region" description="Helical" evidence="1">
    <location>
        <begin position="49"/>
        <end position="67"/>
    </location>
</feature>
<feature type="transmembrane region" description="Helical" evidence="1">
    <location>
        <begin position="74"/>
        <end position="98"/>
    </location>
</feature>
<feature type="transmembrane region" description="Helical" evidence="1">
    <location>
        <begin position="104"/>
        <end position="128"/>
    </location>
</feature>
<accession>A0ABS6FH16</accession>
<evidence type="ECO:0000256" key="1">
    <source>
        <dbReference type="SAM" id="Phobius"/>
    </source>
</evidence>
<feature type="transmembrane region" description="Helical" evidence="1">
    <location>
        <begin position="7"/>
        <end position="29"/>
    </location>
</feature>
<evidence type="ECO:0000313" key="3">
    <source>
        <dbReference type="Proteomes" id="UP000783742"/>
    </source>
</evidence>
<sequence>MKNLSKFTVSFLVGVGIGAIIEMIMTLIFKEFIVGTPDFVAIHSPEFVKVSQTLIYGGFGIVSVLASKIYEKKLSLFVQATTHMASMLLYFLFAGYFLKWFDNITGLVMSIISFFIIYLIIWSVFYFINKREIEEINKKLS</sequence>
<dbReference type="RefSeq" id="WP_216548299.1">
    <property type="nucleotide sequence ID" value="NZ_JAHLQO010000001.1"/>
</dbReference>
<keyword evidence="1" id="KW-0472">Membrane</keyword>
<gene>
    <name evidence="2" type="ORF">KQI68_01565</name>
</gene>
<keyword evidence="1" id="KW-0812">Transmembrane</keyword>
<reference evidence="2 3" key="1">
    <citation type="submission" date="2021-06" db="EMBL/GenBank/DDBJ databases">
        <authorList>
            <person name="Sun Q."/>
            <person name="Li D."/>
        </authorList>
    </citation>
    <scope>NUCLEOTIDE SEQUENCE [LARGE SCALE GENOMIC DNA]</scope>
    <source>
        <strain evidence="2 3">MSJ-1</strain>
    </source>
</reference>
<keyword evidence="3" id="KW-1185">Reference proteome</keyword>
<dbReference type="Pfam" id="PF11457">
    <property type="entry name" value="DUF3021"/>
    <property type="match status" value="1"/>
</dbReference>
<keyword evidence="1" id="KW-1133">Transmembrane helix</keyword>
<protein>
    <submittedName>
        <fullName evidence="2">DUF3021 domain-containing protein</fullName>
    </submittedName>
</protein>
<comment type="caution">
    <text evidence="2">The sequence shown here is derived from an EMBL/GenBank/DDBJ whole genome shotgun (WGS) entry which is preliminary data.</text>
</comment>
<evidence type="ECO:0000313" key="2">
    <source>
        <dbReference type="EMBL" id="MBU5668520.1"/>
    </source>
</evidence>